<evidence type="ECO:0000313" key="1">
    <source>
        <dbReference type="EMBL" id="KAK7304257.1"/>
    </source>
</evidence>
<reference evidence="1 2" key="1">
    <citation type="submission" date="2024-01" db="EMBL/GenBank/DDBJ databases">
        <title>The genomes of 5 underutilized Papilionoideae crops provide insights into root nodulation and disease resistanc.</title>
        <authorList>
            <person name="Jiang F."/>
        </authorList>
    </citation>
    <scope>NUCLEOTIDE SEQUENCE [LARGE SCALE GENOMIC DNA]</scope>
    <source>
        <strain evidence="1">LVBAO_FW01</strain>
        <tissue evidence="1">Leaves</tissue>
    </source>
</reference>
<proteinExistence type="predicted"/>
<dbReference type="AlphaFoldDB" id="A0AAN9JS93"/>
<organism evidence="1 2">
    <name type="scientific">Canavalia gladiata</name>
    <name type="common">Sword bean</name>
    <name type="synonym">Dolichos gladiatus</name>
    <dbReference type="NCBI Taxonomy" id="3824"/>
    <lineage>
        <taxon>Eukaryota</taxon>
        <taxon>Viridiplantae</taxon>
        <taxon>Streptophyta</taxon>
        <taxon>Embryophyta</taxon>
        <taxon>Tracheophyta</taxon>
        <taxon>Spermatophyta</taxon>
        <taxon>Magnoliopsida</taxon>
        <taxon>eudicotyledons</taxon>
        <taxon>Gunneridae</taxon>
        <taxon>Pentapetalae</taxon>
        <taxon>rosids</taxon>
        <taxon>fabids</taxon>
        <taxon>Fabales</taxon>
        <taxon>Fabaceae</taxon>
        <taxon>Papilionoideae</taxon>
        <taxon>50 kb inversion clade</taxon>
        <taxon>NPAAA clade</taxon>
        <taxon>indigoferoid/millettioid clade</taxon>
        <taxon>Phaseoleae</taxon>
        <taxon>Canavalia</taxon>
    </lineage>
</organism>
<gene>
    <name evidence="1" type="ORF">VNO77_45124</name>
</gene>
<sequence>MSVVSNKLAIANLKWKGAGGIQTRGSYHCSGSSIESTLLMSLYSYDYPIDSNRGHSANPSPIYHTKGVCLNVHVPVSSGHLASGETFSLAFGICKVVEEKHKQDIGKEKIEIKVMN</sequence>
<name>A0AAN9JS93_CANGL</name>
<keyword evidence="2" id="KW-1185">Reference proteome</keyword>
<evidence type="ECO:0000313" key="2">
    <source>
        <dbReference type="Proteomes" id="UP001367508"/>
    </source>
</evidence>
<comment type="caution">
    <text evidence="1">The sequence shown here is derived from an EMBL/GenBank/DDBJ whole genome shotgun (WGS) entry which is preliminary data.</text>
</comment>
<protein>
    <submittedName>
        <fullName evidence="1">Uncharacterized protein</fullName>
    </submittedName>
</protein>
<dbReference type="EMBL" id="JAYMYQ010000014">
    <property type="protein sequence ID" value="KAK7304257.1"/>
    <property type="molecule type" value="Genomic_DNA"/>
</dbReference>
<accession>A0AAN9JS93</accession>
<dbReference type="Proteomes" id="UP001367508">
    <property type="component" value="Unassembled WGS sequence"/>
</dbReference>